<dbReference type="AlphaFoldDB" id="B4IPK2"/>
<name>B4IPK2_DROSE</name>
<accession>B4IPK2</accession>
<dbReference type="HOGENOM" id="CLU_2925074_0_0_1"/>
<evidence type="ECO:0000313" key="2">
    <source>
        <dbReference type="EMBL" id="EDW54726.1"/>
    </source>
</evidence>
<dbReference type="EMBL" id="CH681619">
    <property type="protein sequence ID" value="EDW54726.1"/>
    <property type="molecule type" value="Genomic_DNA"/>
</dbReference>
<keyword evidence="3" id="KW-1185">Reference proteome</keyword>
<evidence type="ECO:0000313" key="3">
    <source>
        <dbReference type="Proteomes" id="UP000001292"/>
    </source>
</evidence>
<feature type="region of interest" description="Disordered" evidence="1">
    <location>
        <begin position="41"/>
        <end position="61"/>
    </location>
</feature>
<dbReference type="Proteomes" id="UP000001292">
    <property type="component" value="Unassembled WGS sequence"/>
</dbReference>
<protein>
    <submittedName>
        <fullName evidence="2">GM10076</fullName>
    </submittedName>
</protein>
<gene>
    <name evidence="2" type="primary">Dsec\GM10076</name>
    <name evidence="2" type="ORF">Dsec_GM10076</name>
</gene>
<organism evidence="3">
    <name type="scientific">Drosophila sechellia</name>
    <name type="common">Fruit fly</name>
    <dbReference type="NCBI Taxonomy" id="7238"/>
    <lineage>
        <taxon>Eukaryota</taxon>
        <taxon>Metazoa</taxon>
        <taxon>Ecdysozoa</taxon>
        <taxon>Arthropoda</taxon>
        <taxon>Hexapoda</taxon>
        <taxon>Insecta</taxon>
        <taxon>Pterygota</taxon>
        <taxon>Neoptera</taxon>
        <taxon>Endopterygota</taxon>
        <taxon>Diptera</taxon>
        <taxon>Brachycera</taxon>
        <taxon>Muscomorpha</taxon>
        <taxon>Ephydroidea</taxon>
        <taxon>Drosophilidae</taxon>
        <taxon>Drosophila</taxon>
        <taxon>Sophophora</taxon>
    </lineage>
</organism>
<proteinExistence type="predicted"/>
<reference evidence="2 3" key="1">
    <citation type="journal article" date="2007" name="Nature">
        <title>Evolution of genes and genomes on the Drosophila phylogeny.</title>
        <authorList>
            <consortium name="Drosophila 12 Genomes Consortium"/>
            <person name="Clark A.G."/>
            <person name="Eisen M.B."/>
            <person name="Smith D.R."/>
            <person name="Bergman C.M."/>
            <person name="Oliver B."/>
            <person name="Markow T.A."/>
            <person name="Kaufman T.C."/>
            <person name="Kellis M."/>
            <person name="Gelbart W."/>
            <person name="Iyer V.N."/>
            <person name="Pollard D.A."/>
            <person name="Sackton T.B."/>
            <person name="Larracuente A.M."/>
            <person name="Singh N.D."/>
            <person name="Abad J.P."/>
            <person name="Abt D.N."/>
            <person name="Adryan B."/>
            <person name="Aguade M."/>
            <person name="Akashi H."/>
            <person name="Anderson W.W."/>
            <person name="Aquadro C.F."/>
            <person name="Ardell D.H."/>
            <person name="Arguello R."/>
            <person name="Artieri C.G."/>
            <person name="Barbash D.A."/>
            <person name="Barker D."/>
            <person name="Barsanti P."/>
            <person name="Batterham P."/>
            <person name="Batzoglou S."/>
            <person name="Begun D."/>
            <person name="Bhutkar A."/>
            <person name="Blanco E."/>
            <person name="Bosak S.A."/>
            <person name="Bradley R.K."/>
            <person name="Brand A.D."/>
            <person name="Brent M.R."/>
            <person name="Brooks A.N."/>
            <person name="Brown R.H."/>
            <person name="Butlin R.K."/>
            <person name="Caggese C."/>
            <person name="Calvi B.R."/>
            <person name="Bernardo de Carvalho A."/>
            <person name="Caspi A."/>
            <person name="Castrezana S."/>
            <person name="Celniker S.E."/>
            <person name="Chang J.L."/>
            <person name="Chapple C."/>
            <person name="Chatterji S."/>
            <person name="Chinwalla A."/>
            <person name="Civetta A."/>
            <person name="Clifton S.W."/>
            <person name="Comeron J.M."/>
            <person name="Costello J.C."/>
            <person name="Coyne J.A."/>
            <person name="Daub J."/>
            <person name="David R.G."/>
            <person name="Delcher A.L."/>
            <person name="Delehaunty K."/>
            <person name="Do C.B."/>
            <person name="Ebling H."/>
            <person name="Edwards K."/>
            <person name="Eickbush T."/>
            <person name="Evans J.D."/>
            <person name="Filipski A."/>
            <person name="Findeiss S."/>
            <person name="Freyhult E."/>
            <person name="Fulton L."/>
            <person name="Fulton R."/>
            <person name="Garcia A.C."/>
            <person name="Gardiner A."/>
            <person name="Garfield D.A."/>
            <person name="Garvin B.E."/>
            <person name="Gibson G."/>
            <person name="Gilbert D."/>
            <person name="Gnerre S."/>
            <person name="Godfrey J."/>
            <person name="Good R."/>
            <person name="Gotea V."/>
            <person name="Gravely B."/>
            <person name="Greenberg A.J."/>
            <person name="Griffiths-Jones S."/>
            <person name="Gross S."/>
            <person name="Guigo R."/>
            <person name="Gustafson E.A."/>
            <person name="Haerty W."/>
            <person name="Hahn M.W."/>
            <person name="Halligan D.L."/>
            <person name="Halpern A.L."/>
            <person name="Halter G.M."/>
            <person name="Han M.V."/>
            <person name="Heger A."/>
            <person name="Hillier L."/>
            <person name="Hinrichs A.S."/>
            <person name="Holmes I."/>
            <person name="Hoskins R.A."/>
            <person name="Hubisz M.J."/>
            <person name="Hultmark D."/>
            <person name="Huntley M.A."/>
            <person name="Jaffe D.B."/>
            <person name="Jagadeeshan S."/>
            <person name="Jeck W.R."/>
            <person name="Johnson J."/>
            <person name="Jones C.D."/>
            <person name="Jordan W.C."/>
            <person name="Karpen G.H."/>
            <person name="Kataoka E."/>
            <person name="Keightley P.D."/>
            <person name="Kheradpour P."/>
            <person name="Kirkness E.F."/>
            <person name="Koerich L.B."/>
            <person name="Kristiansen K."/>
            <person name="Kudrna D."/>
            <person name="Kulathinal R.J."/>
            <person name="Kumar S."/>
            <person name="Kwok R."/>
            <person name="Lander E."/>
            <person name="Langley C.H."/>
            <person name="Lapoint R."/>
            <person name="Lazzaro B.P."/>
            <person name="Lee S.J."/>
            <person name="Levesque L."/>
            <person name="Li R."/>
            <person name="Lin C.F."/>
            <person name="Lin M.F."/>
            <person name="Lindblad-Toh K."/>
            <person name="Llopart A."/>
            <person name="Long M."/>
            <person name="Low L."/>
            <person name="Lozovsky E."/>
            <person name="Lu J."/>
            <person name="Luo M."/>
            <person name="Machado C.A."/>
            <person name="Makalowski W."/>
            <person name="Marzo M."/>
            <person name="Matsuda M."/>
            <person name="Matzkin L."/>
            <person name="McAllister B."/>
            <person name="McBride C.S."/>
            <person name="McKernan B."/>
            <person name="McKernan K."/>
            <person name="Mendez-Lago M."/>
            <person name="Minx P."/>
            <person name="Mollenhauer M.U."/>
            <person name="Montooth K."/>
            <person name="Mount S.M."/>
            <person name="Mu X."/>
            <person name="Myers E."/>
            <person name="Negre B."/>
            <person name="Newfeld S."/>
            <person name="Nielsen R."/>
            <person name="Noor M.A."/>
            <person name="O'Grady P."/>
            <person name="Pachter L."/>
            <person name="Papaceit M."/>
            <person name="Parisi M.J."/>
            <person name="Parisi M."/>
            <person name="Parts L."/>
            <person name="Pedersen J.S."/>
            <person name="Pesole G."/>
            <person name="Phillippy A.M."/>
            <person name="Ponting C.P."/>
            <person name="Pop M."/>
            <person name="Porcelli D."/>
            <person name="Powell J.R."/>
            <person name="Prohaska S."/>
            <person name="Pruitt K."/>
            <person name="Puig M."/>
            <person name="Quesneville H."/>
            <person name="Ram K.R."/>
            <person name="Rand D."/>
            <person name="Rasmussen M.D."/>
            <person name="Reed L.K."/>
            <person name="Reenan R."/>
            <person name="Reily A."/>
            <person name="Remington K.A."/>
            <person name="Rieger T.T."/>
            <person name="Ritchie M.G."/>
            <person name="Robin C."/>
            <person name="Rogers Y.H."/>
            <person name="Rohde C."/>
            <person name="Rozas J."/>
            <person name="Rubenfield M.J."/>
            <person name="Ruiz A."/>
            <person name="Russo S."/>
            <person name="Salzberg S.L."/>
            <person name="Sanchez-Gracia A."/>
            <person name="Saranga D.J."/>
            <person name="Sato H."/>
            <person name="Schaeffer S.W."/>
            <person name="Schatz M.C."/>
            <person name="Schlenke T."/>
            <person name="Schwartz R."/>
            <person name="Segarra C."/>
            <person name="Singh R.S."/>
            <person name="Sirot L."/>
            <person name="Sirota M."/>
            <person name="Sisneros N.B."/>
            <person name="Smith C.D."/>
            <person name="Smith T.F."/>
            <person name="Spieth J."/>
            <person name="Stage D.E."/>
            <person name="Stark A."/>
            <person name="Stephan W."/>
            <person name="Strausberg R.L."/>
            <person name="Strempel S."/>
            <person name="Sturgill D."/>
            <person name="Sutton G."/>
            <person name="Sutton G.G."/>
            <person name="Tao W."/>
            <person name="Teichmann S."/>
            <person name="Tobari Y.N."/>
            <person name="Tomimura Y."/>
            <person name="Tsolas J.M."/>
            <person name="Valente V.L."/>
            <person name="Venter E."/>
            <person name="Venter J.C."/>
            <person name="Vicario S."/>
            <person name="Vieira F.G."/>
            <person name="Vilella A.J."/>
            <person name="Villasante A."/>
            <person name="Walenz B."/>
            <person name="Wang J."/>
            <person name="Wasserman M."/>
            <person name="Watts T."/>
            <person name="Wilson D."/>
            <person name="Wilson R.K."/>
            <person name="Wing R.A."/>
            <person name="Wolfner M.F."/>
            <person name="Wong A."/>
            <person name="Wong G.K."/>
            <person name="Wu C.I."/>
            <person name="Wu G."/>
            <person name="Yamamoto D."/>
            <person name="Yang H.P."/>
            <person name="Yang S.P."/>
            <person name="Yorke J.A."/>
            <person name="Yoshida K."/>
            <person name="Zdobnov E."/>
            <person name="Zhang P."/>
            <person name="Zhang Y."/>
            <person name="Zimin A.V."/>
            <person name="Baldwin J."/>
            <person name="Abdouelleil A."/>
            <person name="Abdulkadir J."/>
            <person name="Abebe A."/>
            <person name="Abera B."/>
            <person name="Abreu J."/>
            <person name="Acer S.C."/>
            <person name="Aftuck L."/>
            <person name="Alexander A."/>
            <person name="An P."/>
            <person name="Anderson E."/>
            <person name="Anderson S."/>
            <person name="Arachi H."/>
            <person name="Azer M."/>
            <person name="Bachantsang P."/>
            <person name="Barry A."/>
            <person name="Bayul T."/>
            <person name="Berlin A."/>
            <person name="Bessette D."/>
            <person name="Bloom T."/>
            <person name="Blye J."/>
            <person name="Boguslavskiy L."/>
            <person name="Bonnet C."/>
            <person name="Boukhgalter B."/>
            <person name="Bourzgui I."/>
            <person name="Brown A."/>
            <person name="Cahill P."/>
            <person name="Channer S."/>
            <person name="Cheshatsang Y."/>
            <person name="Chuda L."/>
            <person name="Citroen M."/>
            <person name="Collymore A."/>
            <person name="Cooke P."/>
            <person name="Costello M."/>
            <person name="D'Aco K."/>
            <person name="Daza R."/>
            <person name="De Haan G."/>
            <person name="DeGray S."/>
            <person name="DeMaso C."/>
            <person name="Dhargay N."/>
            <person name="Dooley K."/>
            <person name="Dooley E."/>
            <person name="Doricent M."/>
            <person name="Dorje P."/>
            <person name="Dorjee K."/>
            <person name="Dupes A."/>
            <person name="Elong R."/>
            <person name="Falk J."/>
            <person name="Farina A."/>
            <person name="Faro S."/>
            <person name="Ferguson D."/>
            <person name="Fisher S."/>
            <person name="Foley C.D."/>
            <person name="Franke A."/>
            <person name="Friedrich D."/>
            <person name="Gadbois L."/>
            <person name="Gearin G."/>
            <person name="Gearin C.R."/>
            <person name="Giannoukos G."/>
            <person name="Goode T."/>
            <person name="Graham J."/>
            <person name="Grandbois E."/>
            <person name="Grewal S."/>
            <person name="Gyaltsen K."/>
            <person name="Hafez N."/>
            <person name="Hagos B."/>
            <person name="Hall J."/>
            <person name="Henson C."/>
            <person name="Hollinger A."/>
            <person name="Honan T."/>
            <person name="Huard M.D."/>
            <person name="Hughes L."/>
            <person name="Hurhula B."/>
            <person name="Husby M.E."/>
            <person name="Kamat A."/>
            <person name="Kanga B."/>
            <person name="Kashin S."/>
            <person name="Khazanovich D."/>
            <person name="Kisner P."/>
            <person name="Lance K."/>
            <person name="Lara M."/>
            <person name="Lee W."/>
            <person name="Lennon N."/>
            <person name="Letendre F."/>
            <person name="LeVine R."/>
            <person name="Lipovsky A."/>
            <person name="Liu X."/>
            <person name="Liu J."/>
            <person name="Liu S."/>
            <person name="Lokyitsang T."/>
            <person name="Lokyitsang Y."/>
            <person name="Lubonja R."/>
            <person name="Lui A."/>
            <person name="MacDonald P."/>
            <person name="Magnisalis V."/>
            <person name="Maru K."/>
            <person name="Matthews C."/>
            <person name="McCusker W."/>
            <person name="McDonough S."/>
            <person name="Mehta T."/>
            <person name="Meldrim J."/>
            <person name="Meneus L."/>
            <person name="Mihai O."/>
            <person name="Mihalev A."/>
            <person name="Mihova T."/>
            <person name="Mittelman R."/>
            <person name="Mlenga V."/>
            <person name="Montmayeur A."/>
            <person name="Mulrain L."/>
            <person name="Navidi A."/>
            <person name="Naylor J."/>
            <person name="Negash T."/>
            <person name="Nguyen T."/>
            <person name="Nguyen N."/>
            <person name="Nicol R."/>
            <person name="Norbu C."/>
            <person name="Norbu N."/>
            <person name="Novod N."/>
            <person name="O'Neill B."/>
            <person name="Osman S."/>
            <person name="Markiewicz E."/>
            <person name="Oyono O.L."/>
            <person name="Patti C."/>
            <person name="Phunkhang P."/>
            <person name="Pierre F."/>
            <person name="Priest M."/>
            <person name="Raghuraman S."/>
            <person name="Rege F."/>
            <person name="Reyes R."/>
            <person name="Rise C."/>
            <person name="Rogov P."/>
            <person name="Ross K."/>
            <person name="Ryan E."/>
            <person name="Settipalli S."/>
            <person name="Shea T."/>
            <person name="Sherpa N."/>
            <person name="Shi L."/>
            <person name="Shih D."/>
            <person name="Sparrow T."/>
            <person name="Spaulding J."/>
            <person name="Stalker J."/>
            <person name="Stange-Thomann N."/>
            <person name="Stavropoulos S."/>
            <person name="Stone C."/>
            <person name="Strader C."/>
            <person name="Tesfaye S."/>
            <person name="Thomson T."/>
            <person name="Thoulutsang Y."/>
            <person name="Thoulutsang D."/>
            <person name="Topham K."/>
            <person name="Topping I."/>
            <person name="Tsamla T."/>
            <person name="Vassiliev H."/>
            <person name="Vo A."/>
            <person name="Wangchuk T."/>
            <person name="Wangdi T."/>
            <person name="Weiand M."/>
            <person name="Wilkinson J."/>
            <person name="Wilson A."/>
            <person name="Yadav S."/>
            <person name="Young G."/>
            <person name="Yu Q."/>
            <person name="Zembek L."/>
            <person name="Zhong D."/>
            <person name="Zimmer A."/>
            <person name="Zwirko Z."/>
            <person name="Jaffe D.B."/>
            <person name="Alvarez P."/>
            <person name="Brockman W."/>
            <person name="Butler J."/>
            <person name="Chin C."/>
            <person name="Gnerre S."/>
            <person name="Grabherr M."/>
            <person name="Kleber M."/>
            <person name="Mauceli E."/>
            <person name="MacCallum I."/>
        </authorList>
    </citation>
    <scope>NUCLEOTIDE SEQUENCE [LARGE SCALE GENOMIC DNA]</scope>
    <source>
        <strain evidence="3">Rob3c / Tucson 14021-0248.25</strain>
    </source>
</reference>
<evidence type="ECO:0000256" key="1">
    <source>
        <dbReference type="SAM" id="MobiDB-lite"/>
    </source>
</evidence>
<sequence>MATASDQPGAATKWHLGIWDLGRYSAGWRQQVHFVFDRANGLPGDKPIPKPNANVDGKMLK</sequence>